<gene>
    <name evidence="3" type="ORF">IPH26_03875</name>
</gene>
<reference evidence="3" key="1">
    <citation type="submission" date="2020-10" db="EMBL/GenBank/DDBJ databases">
        <title>Connecting structure to function with the recovery of over 1000 high-quality activated sludge metagenome-assembled genomes encoding full-length rRNA genes using long-read sequencing.</title>
        <authorList>
            <person name="Singleton C.M."/>
            <person name="Petriglieri F."/>
            <person name="Kristensen J.M."/>
            <person name="Kirkegaard R.H."/>
            <person name="Michaelsen T.Y."/>
            <person name="Andersen M.H."/>
            <person name="Karst S.M."/>
            <person name="Dueholm M.S."/>
            <person name="Nielsen P.H."/>
            <person name="Albertsen M."/>
        </authorList>
    </citation>
    <scope>NUCLEOTIDE SEQUENCE</scope>
    <source>
        <strain evidence="3">Bjer_18-Q3-R1-45_BAT3C.347</strain>
    </source>
</reference>
<feature type="signal peptide" evidence="2">
    <location>
        <begin position="1"/>
        <end position="30"/>
    </location>
</feature>
<evidence type="ECO:0000313" key="4">
    <source>
        <dbReference type="Proteomes" id="UP000807785"/>
    </source>
</evidence>
<feature type="region of interest" description="Disordered" evidence="1">
    <location>
        <begin position="33"/>
        <end position="87"/>
    </location>
</feature>
<keyword evidence="2" id="KW-0732">Signal</keyword>
<dbReference type="Proteomes" id="UP000807785">
    <property type="component" value="Unassembled WGS sequence"/>
</dbReference>
<comment type="caution">
    <text evidence="3">The sequence shown here is derived from an EMBL/GenBank/DDBJ whole genome shotgun (WGS) entry which is preliminary data.</text>
</comment>
<feature type="compositionally biased region" description="Basic and acidic residues" evidence="1">
    <location>
        <begin position="49"/>
        <end position="58"/>
    </location>
</feature>
<proteinExistence type="predicted"/>
<dbReference type="EMBL" id="JADJEV010000002">
    <property type="protein sequence ID" value="MBK6972112.1"/>
    <property type="molecule type" value="Genomic_DNA"/>
</dbReference>
<name>A0A9D7HJM3_9PROT</name>
<feature type="compositionally biased region" description="Pro residues" evidence="1">
    <location>
        <begin position="36"/>
        <end position="48"/>
    </location>
</feature>
<evidence type="ECO:0000256" key="2">
    <source>
        <dbReference type="SAM" id="SignalP"/>
    </source>
</evidence>
<dbReference type="AlphaFoldDB" id="A0A9D7HJM3"/>
<sequence>MSQPSIGVRRSSGGLAAAWLCLMMGLAACAQVPGPAAAPPVSVPPPPETDARKPDPKVRSINPADLPREEPDVGVGGLMHEPAQPAQ</sequence>
<protein>
    <submittedName>
        <fullName evidence="3">Uncharacterized protein</fullName>
    </submittedName>
</protein>
<organism evidence="3 4">
    <name type="scientific">Candidatus Methylophosphatis roskildensis</name>
    <dbReference type="NCBI Taxonomy" id="2899263"/>
    <lineage>
        <taxon>Bacteria</taxon>
        <taxon>Pseudomonadati</taxon>
        <taxon>Pseudomonadota</taxon>
        <taxon>Betaproteobacteria</taxon>
        <taxon>Nitrosomonadales</taxon>
        <taxon>Sterolibacteriaceae</taxon>
        <taxon>Candidatus Methylophosphatis</taxon>
    </lineage>
</organism>
<accession>A0A9D7HJM3</accession>
<evidence type="ECO:0000313" key="3">
    <source>
        <dbReference type="EMBL" id="MBK6972112.1"/>
    </source>
</evidence>
<feature type="chain" id="PRO_5038630069" evidence="2">
    <location>
        <begin position="31"/>
        <end position="87"/>
    </location>
</feature>
<evidence type="ECO:0000256" key="1">
    <source>
        <dbReference type="SAM" id="MobiDB-lite"/>
    </source>
</evidence>